<dbReference type="InterPro" id="IPR000644">
    <property type="entry name" value="CBS_dom"/>
</dbReference>
<evidence type="ECO:0000256" key="13">
    <source>
        <dbReference type="ARBA" id="ARBA00023136"/>
    </source>
</evidence>
<dbReference type="GO" id="GO:0046872">
    <property type="term" value="F:metal ion binding"/>
    <property type="evidence" value="ECO:0007669"/>
    <property type="project" value="UniProtKB-UniRule"/>
</dbReference>
<evidence type="ECO:0000256" key="16">
    <source>
        <dbReference type="PIRSR" id="PIRSR006404-2"/>
    </source>
</evidence>
<dbReference type="eggNOG" id="COG0517">
    <property type="taxonomic scope" value="Bacteria"/>
</dbReference>
<dbReference type="InterPro" id="IPR008915">
    <property type="entry name" value="Peptidase_M50"/>
</dbReference>
<dbReference type="PIRSF" id="PIRSF006404">
    <property type="entry name" value="UCP006404_Pept_M50_CBS"/>
    <property type="match status" value="1"/>
</dbReference>
<dbReference type="Gene3D" id="3.10.580.10">
    <property type="entry name" value="CBS-domain"/>
    <property type="match status" value="1"/>
</dbReference>
<keyword evidence="6 14" id="KW-0479">Metal-binding</keyword>
<keyword evidence="5 14" id="KW-0812">Transmembrane</keyword>
<proteinExistence type="inferred from homology"/>
<comment type="similarity">
    <text evidence="2 14">Belongs to the peptidase M50B family.</text>
</comment>
<feature type="domain" description="CBS" evidence="18">
    <location>
        <begin position="326"/>
        <end position="384"/>
    </location>
</feature>
<dbReference type="OrthoDB" id="9800627at2"/>
<evidence type="ECO:0000256" key="10">
    <source>
        <dbReference type="ARBA" id="ARBA00022989"/>
    </source>
</evidence>
<feature type="transmembrane region" description="Helical" evidence="14">
    <location>
        <begin position="42"/>
        <end position="61"/>
    </location>
</feature>
<dbReference type="eggNOG" id="COG1994">
    <property type="taxonomic scope" value="Bacteria"/>
</dbReference>
<dbReference type="PROSITE" id="PS51371">
    <property type="entry name" value="CBS"/>
    <property type="match status" value="2"/>
</dbReference>
<dbReference type="InterPro" id="IPR016483">
    <property type="entry name" value="UCP006404_Pept_M50_CBS"/>
</dbReference>
<dbReference type="PANTHER" id="PTHR39188">
    <property type="entry name" value="MEMBRANE-ASSOCIATED ZINC METALLOPROTEASE M50B"/>
    <property type="match status" value="1"/>
</dbReference>
<dbReference type="HOGENOM" id="CLU_037123_1_1_0"/>
<evidence type="ECO:0000313" key="20">
    <source>
        <dbReference type="Proteomes" id="UP000004358"/>
    </source>
</evidence>
<keyword evidence="10 14" id="KW-1133">Transmembrane helix</keyword>
<dbReference type="SUPFAM" id="SSF54631">
    <property type="entry name" value="CBS-domain pair"/>
    <property type="match status" value="1"/>
</dbReference>
<evidence type="ECO:0000256" key="7">
    <source>
        <dbReference type="ARBA" id="ARBA00022737"/>
    </source>
</evidence>
<accession>A3ZS48</accession>
<evidence type="ECO:0000256" key="2">
    <source>
        <dbReference type="ARBA" id="ARBA00007931"/>
    </source>
</evidence>
<evidence type="ECO:0000256" key="8">
    <source>
        <dbReference type="ARBA" id="ARBA00022801"/>
    </source>
</evidence>
<evidence type="ECO:0000259" key="18">
    <source>
        <dbReference type="PROSITE" id="PS51371"/>
    </source>
</evidence>
<dbReference type="Proteomes" id="UP000004358">
    <property type="component" value="Unassembled WGS sequence"/>
</dbReference>
<keyword evidence="11 14" id="KW-0482">Metalloprotease</keyword>
<dbReference type="STRING" id="314230.DSM3645_14210"/>
<dbReference type="GO" id="GO:0006508">
    <property type="term" value="P:proteolysis"/>
    <property type="evidence" value="ECO:0007669"/>
    <property type="project" value="UniProtKB-KW"/>
</dbReference>
<comment type="cofactor">
    <cofactor evidence="14 16">
        <name>Zn(2+)</name>
        <dbReference type="ChEBI" id="CHEBI:29105"/>
    </cofactor>
    <text evidence="14 16">Binds 1 zinc ion per subunit.</text>
</comment>
<dbReference type="CDD" id="cd06164">
    <property type="entry name" value="S2P-M50_SpoIVFB_CBS"/>
    <property type="match status" value="1"/>
</dbReference>
<evidence type="ECO:0000256" key="14">
    <source>
        <dbReference type="PIRNR" id="PIRNR006404"/>
    </source>
</evidence>
<keyword evidence="3" id="KW-1003">Cell membrane</keyword>
<keyword evidence="7" id="KW-0677">Repeat</keyword>
<sequence>MKWSLRIGTLFGIGVYVHFTFLIILIWFAALHWTRGDDFSDAVLGLAMVVAIFTIVVLHELGHALAARRYGIGTKDITLLPIGGVARLERMPEDPKQELVVAIAGPMVNVVLAVIFLALTLLIGSLAPDRNMALEYLSSVVSDESNVSISTMTDHTVWEQAASICFVMFGFNVIMVLFNMLPAFPMDGGRVLRAFLAMNMDYVQATQIAAGVGQMMAFFFGFAGLFYNPFLVFIALFVWMGATAEAAMVTRKFALTGIPIRSAMITHFQTVRPDETLGAAAAHVLAGFQQDFPVVEGGHVVGMLTKHDLLKALAENGNAAAVSTVMRTDFQVATPGEMLQTAYERLQQGACNSMPIVAGGQLVGVVDLENVGEFIAIRSALRQSSS</sequence>
<protein>
    <recommendedName>
        <fullName evidence="14">Zinc metalloprotease</fullName>
    </recommendedName>
</protein>
<dbReference type="SMART" id="SM00116">
    <property type="entry name" value="CBS"/>
    <property type="match status" value="2"/>
</dbReference>
<organism evidence="19 20">
    <name type="scientific">Blastopirellula marina DSM 3645</name>
    <dbReference type="NCBI Taxonomy" id="314230"/>
    <lineage>
        <taxon>Bacteria</taxon>
        <taxon>Pseudomonadati</taxon>
        <taxon>Planctomycetota</taxon>
        <taxon>Planctomycetia</taxon>
        <taxon>Pirellulales</taxon>
        <taxon>Pirellulaceae</taxon>
        <taxon>Blastopirellula</taxon>
    </lineage>
</organism>
<name>A3ZS48_9BACT</name>
<evidence type="ECO:0000256" key="4">
    <source>
        <dbReference type="ARBA" id="ARBA00022670"/>
    </source>
</evidence>
<feature type="domain" description="CBS" evidence="18">
    <location>
        <begin position="264"/>
        <end position="320"/>
    </location>
</feature>
<feature type="active site" evidence="15">
    <location>
        <position position="60"/>
    </location>
</feature>
<dbReference type="InterPro" id="IPR046342">
    <property type="entry name" value="CBS_dom_sf"/>
</dbReference>
<evidence type="ECO:0000256" key="5">
    <source>
        <dbReference type="ARBA" id="ARBA00022692"/>
    </source>
</evidence>
<feature type="binding site" evidence="16">
    <location>
        <position position="187"/>
    </location>
    <ligand>
        <name>Zn(2+)</name>
        <dbReference type="ChEBI" id="CHEBI:29105"/>
        <note>catalytic</note>
    </ligand>
</feature>
<comment type="subcellular location">
    <subcellularLocation>
        <location evidence="1">Cell membrane</location>
        <topology evidence="1">Multi-pass membrane protein</topology>
    </subcellularLocation>
</comment>
<keyword evidence="9 14" id="KW-0862">Zinc</keyword>
<dbReference type="GO" id="GO:0008237">
    <property type="term" value="F:metallopeptidase activity"/>
    <property type="evidence" value="ECO:0007669"/>
    <property type="project" value="UniProtKB-UniRule"/>
</dbReference>
<gene>
    <name evidence="19" type="ORF">DSM3645_14210</name>
</gene>
<feature type="binding site" evidence="16">
    <location>
        <position position="59"/>
    </location>
    <ligand>
        <name>Zn(2+)</name>
        <dbReference type="ChEBI" id="CHEBI:29105"/>
        <note>catalytic</note>
    </ligand>
</feature>
<keyword evidence="12 17" id="KW-0129">CBS domain</keyword>
<reference evidence="19 20" key="1">
    <citation type="submission" date="2006-02" db="EMBL/GenBank/DDBJ databases">
        <authorList>
            <person name="Amann R."/>
            <person name="Ferriera S."/>
            <person name="Johnson J."/>
            <person name="Kravitz S."/>
            <person name="Halpern A."/>
            <person name="Remington K."/>
            <person name="Beeson K."/>
            <person name="Tran B."/>
            <person name="Rogers Y.-H."/>
            <person name="Friedman R."/>
            <person name="Venter J.C."/>
        </authorList>
    </citation>
    <scope>NUCLEOTIDE SEQUENCE [LARGE SCALE GENOMIC DNA]</scope>
    <source>
        <strain evidence="19 20">DSM 3645</strain>
    </source>
</reference>
<dbReference type="GO" id="GO:0005886">
    <property type="term" value="C:plasma membrane"/>
    <property type="evidence" value="ECO:0007669"/>
    <property type="project" value="UniProtKB-SubCell"/>
</dbReference>
<evidence type="ECO:0000256" key="1">
    <source>
        <dbReference type="ARBA" id="ARBA00004651"/>
    </source>
</evidence>
<evidence type="ECO:0000256" key="17">
    <source>
        <dbReference type="PROSITE-ProRule" id="PRU00703"/>
    </source>
</evidence>
<dbReference type="Pfam" id="PF02163">
    <property type="entry name" value="Peptidase_M50"/>
    <property type="match status" value="1"/>
</dbReference>
<feature type="transmembrane region" description="Helical" evidence="14">
    <location>
        <begin position="161"/>
        <end position="181"/>
    </location>
</feature>
<dbReference type="Pfam" id="PF00571">
    <property type="entry name" value="CBS"/>
    <property type="match status" value="2"/>
</dbReference>
<feature type="transmembrane region" description="Helical" evidence="14">
    <location>
        <begin position="7"/>
        <end position="30"/>
    </location>
</feature>
<dbReference type="RefSeq" id="WP_002650740.1">
    <property type="nucleotide sequence ID" value="NZ_CH672376.1"/>
</dbReference>
<feature type="transmembrane region" description="Helical" evidence="14">
    <location>
        <begin position="99"/>
        <end position="127"/>
    </location>
</feature>
<evidence type="ECO:0000256" key="6">
    <source>
        <dbReference type="ARBA" id="ARBA00022723"/>
    </source>
</evidence>
<evidence type="ECO:0000256" key="15">
    <source>
        <dbReference type="PIRSR" id="PIRSR006404-1"/>
    </source>
</evidence>
<evidence type="ECO:0000313" key="19">
    <source>
        <dbReference type="EMBL" id="EAQ80506.1"/>
    </source>
</evidence>
<evidence type="ECO:0000256" key="3">
    <source>
        <dbReference type="ARBA" id="ARBA00022475"/>
    </source>
</evidence>
<keyword evidence="8 14" id="KW-0378">Hydrolase</keyword>
<dbReference type="PANTHER" id="PTHR39188:SF3">
    <property type="entry name" value="STAGE IV SPORULATION PROTEIN FB"/>
    <property type="match status" value="1"/>
</dbReference>
<dbReference type="EMBL" id="AANZ01000008">
    <property type="protein sequence ID" value="EAQ80506.1"/>
    <property type="molecule type" value="Genomic_DNA"/>
</dbReference>
<keyword evidence="13 14" id="KW-0472">Membrane</keyword>
<dbReference type="AlphaFoldDB" id="A3ZS48"/>
<comment type="caution">
    <text evidence="19">The sequence shown here is derived from an EMBL/GenBank/DDBJ whole genome shotgun (WGS) entry which is preliminary data.</text>
</comment>
<feature type="binding site" evidence="16">
    <location>
        <position position="63"/>
    </location>
    <ligand>
        <name>Zn(2+)</name>
        <dbReference type="ChEBI" id="CHEBI:29105"/>
        <note>catalytic</note>
    </ligand>
</feature>
<evidence type="ECO:0000256" key="9">
    <source>
        <dbReference type="ARBA" id="ARBA00022833"/>
    </source>
</evidence>
<evidence type="ECO:0000256" key="11">
    <source>
        <dbReference type="ARBA" id="ARBA00023049"/>
    </source>
</evidence>
<comment type="caution">
    <text evidence="14">Lacks conserved residue(s) required for the propagation of feature annotation.</text>
</comment>
<evidence type="ECO:0000256" key="12">
    <source>
        <dbReference type="ARBA" id="ARBA00023122"/>
    </source>
</evidence>
<keyword evidence="4 14" id="KW-0645">Protease</keyword>